<organism evidence="8 9">
    <name type="scientific">Funneliformis mosseae</name>
    <name type="common">Endomycorrhizal fungus</name>
    <name type="synonym">Glomus mosseae</name>
    <dbReference type="NCBI Taxonomy" id="27381"/>
    <lineage>
        <taxon>Eukaryota</taxon>
        <taxon>Fungi</taxon>
        <taxon>Fungi incertae sedis</taxon>
        <taxon>Mucoromycota</taxon>
        <taxon>Glomeromycotina</taxon>
        <taxon>Glomeromycetes</taxon>
        <taxon>Glomerales</taxon>
        <taxon>Glomeraceae</taxon>
        <taxon>Funneliformis</taxon>
    </lineage>
</organism>
<dbReference type="PANTHER" id="PTHR46423">
    <property type="entry name" value="RNA POLYMERASE II-ASSOCIATED PROTEIN 3"/>
    <property type="match status" value="1"/>
</dbReference>
<dbReference type="Pfam" id="PF13414">
    <property type="entry name" value="TPR_11"/>
    <property type="match status" value="1"/>
</dbReference>
<dbReference type="InterPro" id="IPR019734">
    <property type="entry name" value="TPR_rpt"/>
</dbReference>
<dbReference type="Gene3D" id="1.25.40.10">
    <property type="entry name" value="Tetratricopeptide repeat domain"/>
    <property type="match status" value="1"/>
</dbReference>
<keyword evidence="1" id="KW-0677">Repeat</keyword>
<dbReference type="GO" id="GO:0101031">
    <property type="term" value="C:protein folding chaperone complex"/>
    <property type="evidence" value="ECO:0007669"/>
    <property type="project" value="TreeGrafter"/>
</dbReference>
<dbReference type="EMBL" id="CAJVPP010003669">
    <property type="protein sequence ID" value="CAG8634608.1"/>
    <property type="molecule type" value="Genomic_DNA"/>
</dbReference>
<dbReference type="Proteomes" id="UP000789375">
    <property type="component" value="Unassembled WGS sequence"/>
</dbReference>
<comment type="similarity">
    <text evidence="3">Belongs to the RPAP3 family.</text>
</comment>
<dbReference type="PROSITE" id="PS50005">
    <property type="entry name" value="TPR"/>
    <property type="match status" value="2"/>
</dbReference>
<dbReference type="SUPFAM" id="SSF48452">
    <property type="entry name" value="TPR-like"/>
    <property type="match status" value="1"/>
</dbReference>
<sequence>MVFQAAKQTKTSEAYKQYVQSLYKWEKEIKVQEKILSKDESLTTSTYPPIRTIGEILFAAVQKPTQVSVSPEIKEAKDINQNKTEKIKAFDYQAWDKFDVDKALEESDEEINNQKIKELTETELAAEYKAQQQTKPTSMSTKRSDRKGKKTARLEQALQEKETGNAFFKKGNYTKAIEHYGRAMELDPKEAVYFINRAMAYLKLQKWEDAELDCTIGLMLHPDNTKALWRRGIARRELGKLEEAKKDLQDALHLEPHDKAVKEELDKLLSVIESVTSKKTAVDQANDVPRRRLTIEEVDFDEDDFTESKKTDPIKPSEKVIKVQIMIPIENSVTFPKASPKIFKAPQSMIEFESDWERIQQNDEDLYNYIKVIPPSSYPSLLSTFFEADYLSRILVILKNFYLVHDTVNDIYDILYNLSLVVRFDMIVSFLEKEDKKVLVDLFKALYESSKGTQNGVENVQNLKKVTRDEVLGLAEVYHIQDLVG</sequence>
<dbReference type="InterPro" id="IPR051966">
    <property type="entry name" value="RPAP3"/>
</dbReference>
<feature type="region of interest" description="Disordered" evidence="6">
    <location>
        <begin position="128"/>
        <end position="153"/>
    </location>
</feature>
<protein>
    <recommendedName>
        <fullName evidence="4">RNA polymerase II-associated protein 3</fullName>
    </recommendedName>
</protein>
<proteinExistence type="inferred from homology"/>
<dbReference type="PANTHER" id="PTHR46423:SF1">
    <property type="entry name" value="RNA POLYMERASE II-ASSOCIATED PROTEIN 3"/>
    <property type="match status" value="1"/>
</dbReference>
<feature type="compositionally biased region" description="Polar residues" evidence="6">
    <location>
        <begin position="130"/>
        <end position="141"/>
    </location>
</feature>
<dbReference type="SMART" id="SM00028">
    <property type="entry name" value="TPR"/>
    <property type="match status" value="3"/>
</dbReference>
<evidence type="ECO:0000256" key="1">
    <source>
        <dbReference type="ARBA" id="ARBA00022737"/>
    </source>
</evidence>
<evidence type="ECO:0000256" key="3">
    <source>
        <dbReference type="ARBA" id="ARBA00038275"/>
    </source>
</evidence>
<evidence type="ECO:0000259" key="7">
    <source>
        <dbReference type="Pfam" id="PF13877"/>
    </source>
</evidence>
<evidence type="ECO:0000256" key="2">
    <source>
        <dbReference type="ARBA" id="ARBA00022803"/>
    </source>
</evidence>
<keyword evidence="9" id="KW-1185">Reference proteome</keyword>
<gene>
    <name evidence="8" type="ORF">FMOSSE_LOCUS10666</name>
</gene>
<feature type="domain" description="RNA-polymerase II-associated protein 3-like C-terminal" evidence="7">
    <location>
        <begin position="345"/>
        <end position="436"/>
    </location>
</feature>
<evidence type="ECO:0000256" key="6">
    <source>
        <dbReference type="SAM" id="MobiDB-lite"/>
    </source>
</evidence>
<dbReference type="Pfam" id="PF13174">
    <property type="entry name" value="TPR_6"/>
    <property type="match status" value="1"/>
</dbReference>
<evidence type="ECO:0000313" key="8">
    <source>
        <dbReference type="EMBL" id="CAG8634608.1"/>
    </source>
</evidence>
<reference evidence="8" key="1">
    <citation type="submission" date="2021-06" db="EMBL/GenBank/DDBJ databases">
        <authorList>
            <person name="Kallberg Y."/>
            <person name="Tangrot J."/>
            <person name="Rosling A."/>
        </authorList>
    </citation>
    <scope>NUCLEOTIDE SEQUENCE</scope>
    <source>
        <strain evidence="8">87-6 pot B 2015</strain>
    </source>
</reference>
<evidence type="ECO:0000313" key="9">
    <source>
        <dbReference type="Proteomes" id="UP000789375"/>
    </source>
</evidence>
<comment type="caution">
    <text evidence="8">The sequence shown here is derived from an EMBL/GenBank/DDBJ whole genome shotgun (WGS) entry which is preliminary data.</text>
</comment>
<dbReference type="InterPro" id="IPR011990">
    <property type="entry name" value="TPR-like_helical_dom_sf"/>
</dbReference>
<evidence type="ECO:0000256" key="4">
    <source>
        <dbReference type="ARBA" id="ARBA00040133"/>
    </source>
</evidence>
<name>A0A9N9GU48_FUNMO</name>
<dbReference type="Pfam" id="PF13877">
    <property type="entry name" value="RPAP3_C"/>
    <property type="match status" value="1"/>
</dbReference>
<dbReference type="InterPro" id="IPR025986">
    <property type="entry name" value="RPAP3-like_C"/>
</dbReference>
<dbReference type="AlphaFoldDB" id="A0A9N9GU48"/>
<feature type="repeat" description="TPR" evidence="5">
    <location>
        <begin position="157"/>
        <end position="190"/>
    </location>
</feature>
<feature type="repeat" description="TPR" evidence="5">
    <location>
        <begin position="225"/>
        <end position="258"/>
    </location>
</feature>
<accession>A0A9N9GU48</accession>
<keyword evidence="2 5" id="KW-0802">TPR repeat</keyword>
<evidence type="ECO:0000256" key="5">
    <source>
        <dbReference type="PROSITE-ProRule" id="PRU00339"/>
    </source>
</evidence>